<dbReference type="InterPro" id="IPR027417">
    <property type="entry name" value="P-loop_NTPase"/>
</dbReference>
<name>A0A285VNY2_9GAMM</name>
<dbReference type="PANTHER" id="PTHR43875">
    <property type="entry name" value="MALTODEXTRIN IMPORT ATP-BINDING PROTEIN MSMX"/>
    <property type="match status" value="1"/>
</dbReference>
<dbReference type="Pfam" id="PF00005">
    <property type="entry name" value="ABC_tran"/>
    <property type="match status" value="1"/>
</dbReference>
<dbReference type="OrthoDB" id="9802264at2"/>
<dbReference type="GO" id="GO:0140359">
    <property type="term" value="F:ABC-type transporter activity"/>
    <property type="evidence" value="ECO:0007669"/>
    <property type="project" value="InterPro"/>
</dbReference>
<dbReference type="GO" id="GO:0016887">
    <property type="term" value="F:ATP hydrolysis activity"/>
    <property type="evidence" value="ECO:0007669"/>
    <property type="project" value="InterPro"/>
</dbReference>
<keyword evidence="1" id="KW-0813">Transport</keyword>
<dbReference type="FunFam" id="3.40.50.300:FF:000042">
    <property type="entry name" value="Maltose/maltodextrin ABC transporter, ATP-binding protein"/>
    <property type="match status" value="1"/>
</dbReference>
<reference evidence="5 6" key="1">
    <citation type="submission" date="2017-08" db="EMBL/GenBank/DDBJ databases">
        <authorList>
            <person name="de Groot N.N."/>
        </authorList>
    </citation>
    <scope>NUCLEOTIDE SEQUENCE [LARGE SCALE GENOMIC DNA]</scope>
    <source>
        <strain evidence="5 6">USBA 855</strain>
    </source>
</reference>
<dbReference type="PANTHER" id="PTHR43875:SF14">
    <property type="entry name" value="ABC TRANSPORTER ATP-BINDING PROTEIN"/>
    <property type="match status" value="1"/>
</dbReference>
<dbReference type="InterPro" id="IPR003593">
    <property type="entry name" value="AAA+_ATPase"/>
</dbReference>
<feature type="domain" description="ABC transporter" evidence="4">
    <location>
        <begin position="4"/>
        <end position="234"/>
    </location>
</feature>
<dbReference type="RefSeq" id="WP_097023099.1">
    <property type="nucleotide sequence ID" value="NZ_OBQJ01000005.1"/>
</dbReference>
<proteinExistence type="predicted"/>
<dbReference type="Proteomes" id="UP000219023">
    <property type="component" value="Unassembled WGS sequence"/>
</dbReference>
<dbReference type="PROSITE" id="PS00211">
    <property type="entry name" value="ABC_TRANSPORTER_1"/>
    <property type="match status" value="1"/>
</dbReference>
<dbReference type="Gene3D" id="2.40.50.100">
    <property type="match status" value="1"/>
</dbReference>
<dbReference type="Pfam" id="PF17912">
    <property type="entry name" value="OB_MalK"/>
    <property type="match status" value="1"/>
</dbReference>
<accession>A0A285VNY2</accession>
<evidence type="ECO:0000256" key="2">
    <source>
        <dbReference type="ARBA" id="ARBA00022741"/>
    </source>
</evidence>
<keyword evidence="3 5" id="KW-0067">ATP-binding</keyword>
<dbReference type="InterPro" id="IPR040582">
    <property type="entry name" value="OB_MalK-like"/>
</dbReference>
<organism evidence="5 6">
    <name type="scientific">Chromohalobacter canadensis</name>
    <dbReference type="NCBI Taxonomy" id="141389"/>
    <lineage>
        <taxon>Bacteria</taxon>
        <taxon>Pseudomonadati</taxon>
        <taxon>Pseudomonadota</taxon>
        <taxon>Gammaproteobacteria</taxon>
        <taxon>Oceanospirillales</taxon>
        <taxon>Halomonadaceae</taxon>
        <taxon>Chromohalobacter</taxon>
    </lineage>
</organism>
<keyword evidence="2" id="KW-0547">Nucleotide-binding</keyword>
<dbReference type="SMART" id="SM00382">
    <property type="entry name" value="AAA"/>
    <property type="match status" value="1"/>
</dbReference>
<protein>
    <submittedName>
        <fullName evidence="5">Carbohydrate ABC transporter ATP-binding protein, CUT1 family</fullName>
    </submittedName>
</protein>
<dbReference type="SUPFAM" id="SSF50331">
    <property type="entry name" value="MOP-like"/>
    <property type="match status" value="1"/>
</dbReference>
<dbReference type="CDD" id="cd03301">
    <property type="entry name" value="ABC_MalK_N"/>
    <property type="match status" value="1"/>
</dbReference>
<dbReference type="InterPro" id="IPR003439">
    <property type="entry name" value="ABC_transporter-like_ATP-bd"/>
</dbReference>
<dbReference type="InterPro" id="IPR017871">
    <property type="entry name" value="ABC_transporter-like_CS"/>
</dbReference>
<dbReference type="NCBIfam" id="NF008653">
    <property type="entry name" value="PRK11650.1"/>
    <property type="match status" value="1"/>
</dbReference>
<dbReference type="PROSITE" id="PS50893">
    <property type="entry name" value="ABC_TRANSPORTER_2"/>
    <property type="match status" value="1"/>
</dbReference>
<dbReference type="SUPFAM" id="SSF52540">
    <property type="entry name" value="P-loop containing nucleoside triphosphate hydrolases"/>
    <property type="match status" value="1"/>
</dbReference>
<dbReference type="InterPro" id="IPR047641">
    <property type="entry name" value="ABC_transpr_MalK/UgpC-like"/>
</dbReference>
<evidence type="ECO:0000313" key="5">
    <source>
        <dbReference type="EMBL" id="SOC55762.1"/>
    </source>
</evidence>
<dbReference type="AlphaFoldDB" id="A0A285VNY2"/>
<sequence length="377" mass="41565">MSALNIRHVNKTFGSTQVLKDISLAIDSGEFLILVGPSGCGKSTLMNTIAGLEPVTSGEIRIGDEDVTWHTPSERDIAMVFQSYALYPSMNVRQNISFGLEMRKMPKAQREEAVSRVAELLQITPLLDRKPSQLSGGQRQRVAMGRALAREPQIYLFDEPLSNLDAKLRVEMRTEIKKLHQRLGTTIVYVTHDQIEAMTLADRIAVMRDGEILQLGTPHEVYNDPVDMFVAGFMGSPSMNFLPVTLVSHAGASGYALQVHDEEQGEVALTLPWPVERDTQELSARVGERLILGLRPEHFLEDDAIQETSGEGTRLEVTATVVEPTGADTLLQAWLGGDEITARLGPKSRVVAGDRVALRADLSRAVLFDAKTQRRLA</sequence>
<dbReference type="GO" id="GO:0055052">
    <property type="term" value="C:ATP-binding cassette (ABC) transporter complex, substrate-binding subunit-containing"/>
    <property type="evidence" value="ECO:0007669"/>
    <property type="project" value="TreeGrafter"/>
</dbReference>
<evidence type="ECO:0000256" key="3">
    <source>
        <dbReference type="ARBA" id="ARBA00022840"/>
    </source>
</evidence>
<dbReference type="Gene3D" id="3.40.50.300">
    <property type="entry name" value="P-loop containing nucleotide triphosphate hydrolases"/>
    <property type="match status" value="1"/>
</dbReference>
<dbReference type="EMBL" id="OBQJ01000005">
    <property type="protein sequence ID" value="SOC55762.1"/>
    <property type="molecule type" value="Genomic_DNA"/>
</dbReference>
<dbReference type="InterPro" id="IPR012340">
    <property type="entry name" value="NA-bd_OB-fold"/>
</dbReference>
<evidence type="ECO:0000313" key="6">
    <source>
        <dbReference type="Proteomes" id="UP000219023"/>
    </source>
</evidence>
<dbReference type="GO" id="GO:0005524">
    <property type="term" value="F:ATP binding"/>
    <property type="evidence" value="ECO:0007669"/>
    <property type="project" value="UniProtKB-KW"/>
</dbReference>
<gene>
    <name evidence="5" type="ORF">SAMN05421509_105305</name>
</gene>
<dbReference type="GO" id="GO:0008643">
    <property type="term" value="P:carbohydrate transport"/>
    <property type="evidence" value="ECO:0007669"/>
    <property type="project" value="InterPro"/>
</dbReference>
<dbReference type="InterPro" id="IPR015855">
    <property type="entry name" value="ABC_transpr_MalK-like"/>
</dbReference>
<dbReference type="InterPro" id="IPR008995">
    <property type="entry name" value="Mo/tungstate-bd_C_term_dom"/>
</dbReference>
<evidence type="ECO:0000259" key="4">
    <source>
        <dbReference type="PROSITE" id="PS50893"/>
    </source>
</evidence>
<evidence type="ECO:0000256" key="1">
    <source>
        <dbReference type="ARBA" id="ARBA00022448"/>
    </source>
</evidence>
<dbReference type="Gene3D" id="2.40.50.140">
    <property type="entry name" value="Nucleic acid-binding proteins"/>
    <property type="match status" value="1"/>
</dbReference>